<dbReference type="AlphaFoldDB" id="A0A5B7ERI8"/>
<keyword evidence="2" id="KW-1185">Reference proteome</keyword>
<dbReference type="EMBL" id="VSRR010003600">
    <property type="protein sequence ID" value="MPC36762.1"/>
    <property type="molecule type" value="Genomic_DNA"/>
</dbReference>
<reference evidence="1 2" key="1">
    <citation type="submission" date="2019-05" db="EMBL/GenBank/DDBJ databases">
        <title>Another draft genome of Portunus trituberculatus and its Hox gene families provides insights of decapod evolution.</title>
        <authorList>
            <person name="Jeong J.-H."/>
            <person name="Song I."/>
            <person name="Kim S."/>
            <person name="Choi T."/>
            <person name="Kim D."/>
            <person name="Ryu S."/>
            <person name="Kim W."/>
        </authorList>
    </citation>
    <scope>NUCLEOTIDE SEQUENCE [LARGE SCALE GENOMIC DNA]</scope>
    <source>
        <tissue evidence="1">Muscle</tissue>
    </source>
</reference>
<protein>
    <submittedName>
        <fullName evidence="1">Uncharacterized protein</fullName>
    </submittedName>
</protein>
<organism evidence="1 2">
    <name type="scientific">Portunus trituberculatus</name>
    <name type="common">Swimming crab</name>
    <name type="synonym">Neptunus trituberculatus</name>
    <dbReference type="NCBI Taxonomy" id="210409"/>
    <lineage>
        <taxon>Eukaryota</taxon>
        <taxon>Metazoa</taxon>
        <taxon>Ecdysozoa</taxon>
        <taxon>Arthropoda</taxon>
        <taxon>Crustacea</taxon>
        <taxon>Multicrustacea</taxon>
        <taxon>Malacostraca</taxon>
        <taxon>Eumalacostraca</taxon>
        <taxon>Eucarida</taxon>
        <taxon>Decapoda</taxon>
        <taxon>Pleocyemata</taxon>
        <taxon>Brachyura</taxon>
        <taxon>Eubrachyura</taxon>
        <taxon>Portunoidea</taxon>
        <taxon>Portunidae</taxon>
        <taxon>Portuninae</taxon>
        <taxon>Portunus</taxon>
    </lineage>
</organism>
<comment type="caution">
    <text evidence="1">The sequence shown here is derived from an EMBL/GenBank/DDBJ whole genome shotgun (WGS) entry which is preliminary data.</text>
</comment>
<sequence>MAATLNDASSLLHLDVLVFDGLLLTCCSYELHDHCNSLTSLAITMGRFHILSAYYLVILNSFRNSCGGIEIVKTVAINLLTSIDPMSIKMVNPPHISW</sequence>
<name>A0A5B7ERI8_PORTR</name>
<accession>A0A5B7ERI8</accession>
<proteinExistence type="predicted"/>
<evidence type="ECO:0000313" key="1">
    <source>
        <dbReference type="EMBL" id="MPC36762.1"/>
    </source>
</evidence>
<gene>
    <name evidence="1" type="ORF">E2C01_030230</name>
</gene>
<evidence type="ECO:0000313" key="2">
    <source>
        <dbReference type="Proteomes" id="UP000324222"/>
    </source>
</evidence>
<dbReference type="Proteomes" id="UP000324222">
    <property type="component" value="Unassembled WGS sequence"/>
</dbReference>